<evidence type="ECO:0000256" key="1">
    <source>
        <dbReference type="HAMAP-Rule" id="MF_01866"/>
    </source>
</evidence>
<protein>
    <recommendedName>
        <fullName evidence="1">YcgL domain-containing protein GLW01_11815</fullName>
    </recommendedName>
</protein>
<proteinExistence type="inferred from homology"/>
<sequence length="86" mass="9532">MSDKHLISIYRSSKREGMYVFVPRETDPATLPSSLMTYFGLPIHAMDLVLTPDRKLARASASDVIAAIGDQGFYLQMPPKETEVTG</sequence>
<dbReference type="AlphaFoldDB" id="A0A9X5B6S1"/>
<dbReference type="PANTHER" id="PTHR38109">
    <property type="entry name" value="PROTEIN YCGL"/>
    <property type="match status" value="1"/>
</dbReference>
<dbReference type="OrthoDB" id="7062382at2"/>
<name>A0A9X5B6S1_9GAMM</name>
<dbReference type="InterPro" id="IPR038068">
    <property type="entry name" value="YcgL-like_sf"/>
</dbReference>
<evidence type="ECO:0000313" key="3">
    <source>
        <dbReference type="EMBL" id="MYL27477.1"/>
    </source>
</evidence>
<dbReference type="HAMAP" id="MF_01866">
    <property type="entry name" value="UPF0745"/>
    <property type="match status" value="1"/>
</dbReference>
<dbReference type="PANTHER" id="PTHR38109:SF1">
    <property type="entry name" value="PROTEIN YCGL"/>
    <property type="match status" value="1"/>
</dbReference>
<organism evidence="3 4">
    <name type="scientific">Vreelandella halophila</name>
    <dbReference type="NCBI Taxonomy" id="86177"/>
    <lineage>
        <taxon>Bacteria</taxon>
        <taxon>Pseudomonadati</taxon>
        <taxon>Pseudomonadota</taxon>
        <taxon>Gammaproteobacteria</taxon>
        <taxon>Oceanospirillales</taxon>
        <taxon>Halomonadaceae</taxon>
        <taxon>Vreelandella</taxon>
    </lineage>
</organism>
<gene>
    <name evidence="3" type="ORF">GLW01_11815</name>
</gene>
<evidence type="ECO:0000313" key="4">
    <source>
        <dbReference type="Proteomes" id="UP000460751"/>
    </source>
</evidence>
<dbReference type="RefSeq" id="WP_160899179.1">
    <property type="nucleotide sequence ID" value="NZ_WMEX01000006.1"/>
</dbReference>
<accession>A0A9X5B6S1</accession>
<reference evidence="3 4" key="1">
    <citation type="submission" date="2019-11" db="EMBL/GenBank/DDBJ databases">
        <title>Genome sequences of 17 halophilic strains isolated from different environments.</title>
        <authorList>
            <person name="Furrow R.E."/>
        </authorList>
    </citation>
    <scope>NUCLEOTIDE SEQUENCE [LARGE SCALE GENOMIC DNA]</scope>
    <source>
        <strain evidence="3 4">22507_15_FS</strain>
    </source>
</reference>
<evidence type="ECO:0000259" key="2">
    <source>
        <dbReference type="PROSITE" id="PS51648"/>
    </source>
</evidence>
<dbReference type="Pfam" id="PF05166">
    <property type="entry name" value="YcgL"/>
    <property type="match status" value="1"/>
</dbReference>
<dbReference type="Gene3D" id="3.10.510.20">
    <property type="entry name" value="YcgL domain"/>
    <property type="match status" value="1"/>
</dbReference>
<feature type="domain" description="YcgL" evidence="2">
    <location>
        <begin position="5"/>
        <end position="86"/>
    </location>
</feature>
<dbReference type="InterPro" id="IPR027354">
    <property type="entry name" value="YcgL_dom"/>
</dbReference>
<dbReference type="PROSITE" id="PS51648">
    <property type="entry name" value="YCGL"/>
    <property type="match status" value="1"/>
</dbReference>
<dbReference type="SUPFAM" id="SSF160191">
    <property type="entry name" value="YcgL-like"/>
    <property type="match status" value="1"/>
</dbReference>
<comment type="caution">
    <text evidence="3">The sequence shown here is derived from an EMBL/GenBank/DDBJ whole genome shotgun (WGS) entry which is preliminary data.</text>
</comment>
<keyword evidence="4" id="KW-1185">Reference proteome</keyword>
<dbReference type="Proteomes" id="UP000460751">
    <property type="component" value="Unassembled WGS sequence"/>
</dbReference>
<dbReference type="EMBL" id="WMEX01000006">
    <property type="protein sequence ID" value="MYL27477.1"/>
    <property type="molecule type" value="Genomic_DNA"/>
</dbReference>